<dbReference type="AlphaFoldDB" id="A0A5C4QW43"/>
<sequence>YRSETARRAALPAWLHTYNHHRHHTALGGPPASRVPNLSGQNS</sequence>
<dbReference type="OrthoDB" id="568335at2"/>
<comment type="caution">
    <text evidence="2">The sequence shown here is derived from an EMBL/GenBank/DDBJ whole genome shotgun (WGS) entry which is preliminary data.</text>
</comment>
<evidence type="ECO:0000256" key="1">
    <source>
        <dbReference type="SAM" id="MobiDB-lite"/>
    </source>
</evidence>
<dbReference type="Proteomes" id="UP000306145">
    <property type="component" value="Unassembled WGS sequence"/>
</dbReference>
<evidence type="ECO:0000313" key="2">
    <source>
        <dbReference type="EMBL" id="TNH30183.1"/>
    </source>
</evidence>
<accession>A0A5C4QW43</accession>
<name>A0A5C4QW43_9ACTN</name>
<feature type="non-terminal residue" evidence="2">
    <location>
        <position position="1"/>
    </location>
</feature>
<organism evidence="2 3">
    <name type="scientific">Micromonospora orduensis</name>
    <dbReference type="NCBI Taxonomy" id="1420891"/>
    <lineage>
        <taxon>Bacteria</taxon>
        <taxon>Bacillati</taxon>
        <taxon>Actinomycetota</taxon>
        <taxon>Actinomycetes</taxon>
        <taxon>Micromonosporales</taxon>
        <taxon>Micromonosporaceae</taxon>
        <taxon>Micromonospora</taxon>
    </lineage>
</organism>
<dbReference type="EMBL" id="VDFY01000118">
    <property type="protein sequence ID" value="TNH30183.1"/>
    <property type="molecule type" value="Genomic_DNA"/>
</dbReference>
<proteinExistence type="predicted"/>
<protein>
    <submittedName>
        <fullName evidence="2">Transposase</fullName>
    </submittedName>
</protein>
<reference evidence="2 3" key="1">
    <citation type="submission" date="2019-06" db="EMBL/GenBank/DDBJ databases">
        <title>Micromonospora ordensis sp. nov., isolated from deep marine sediment.</title>
        <authorList>
            <person name="Veyisoglu A."/>
            <person name="Carro L."/>
            <person name="Klenk H.-P."/>
            <person name="Sahin N."/>
        </authorList>
    </citation>
    <scope>NUCLEOTIDE SEQUENCE [LARGE SCALE GENOMIC DNA]</scope>
    <source>
        <strain evidence="2 3">S2509</strain>
    </source>
</reference>
<keyword evidence="3" id="KW-1185">Reference proteome</keyword>
<feature type="region of interest" description="Disordered" evidence="1">
    <location>
        <begin position="22"/>
        <end position="43"/>
    </location>
</feature>
<evidence type="ECO:0000313" key="3">
    <source>
        <dbReference type="Proteomes" id="UP000306145"/>
    </source>
</evidence>
<gene>
    <name evidence="2" type="ORF">FHG89_09060</name>
</gene>